<dbReference type="Proteomes" id="UP001560267">
    <property type="component" value="Unassembled WGS sequence"/>
</dbReference>
<dbReference type="Pfam" id="PF00005">
    <property type="entry name" value="ABC_tran"/>
    <property type="match status" value="1"/>
</dbReference>
<dbReference type="InterPro" id="IPR003439">
    <property type="entry name" value="ABC_transporter-like_ATP-bd"/>
</dbReference>
<reference evidence="7 8" key="1">
    <citation type="submission" date="2024-07" db="EMBL/GenBank/DDBJ databases">
        <title>Draft Genome Sequence of Ferrimicrobium acidiphilum Strain YE2023, Isolated from a Pulp of Bioleach Reactor.</title>
        <authorList>
            <person name="Elkina Y.A."/>
            <person name="Bulaeva A.G."/>
            <person name="Beletsky A.V."/>
            <person name="Mardanov A.V."/>
        </authorList>
    </citation>
    <scope>NUCLEOTIDE SEQUENCE [LARGE SCALE GENOMIC DNA]</scope>
    <source>
        <strain evidence="7 8">YE2023</strain>
    </source>
</reference>
<dbReference type="InterPro" id="IPR017871">
    <property type="entry name" value="ABC_transporter-like_CS"/>
</dbReference>
<dbReference type="InterPro" id="IPR003593">
    <property type="entry name" value="AAA+_ATPase"/>
</dbReference>
<keyword evidence="8" id="KW-1185">Reference proteome</keyword>
<evidence type="ECO:0000256" key="1">
    <source>
        <dbReference type="ARBA" id="ARBA00005417"/>
    </source>
</evidence>
<evidence type="ECO:0000313" key="7">
    <source>
        <dbReference type="EMBL" id="MEX6430421.1"/>
    </source>
</evidence>
<name>A0ABV3Y661_9ACTN</name>
<dbReference type="EMBL" id="JBFSHR010000052">
    <property type="protein sequence ID" value="MEX6430421.1"/>
    <property type="molecule type" value="Genomic_DNA"/>
</dbReference>
<accession>A0ABV3Y661</accession>
<dbReference type="RefSeq" id="WP_369084785.1">
    <property type="nucleotide sequence ID" value="NZ_JBFSHR010000052.1"/>
</dbReference>
<evidence type="ECO:0000256" key="4">
    <source>
        <dbReference type="ARBA" id="ARBA00022840"/>
    </source>
</evidence>
<feature type="domain" description="ABC transporter" evidence="6">
    <location>
        <begin position="2"/>
        <end position="230"/>
    </location>
</feature>
<dbReference type="PANTHER" id="PTHR43820:SF7">
    <property type="entry name" value="BRANCHED-CHAIN AMINO ACID TRANSPORT ATP-BINDING PROTEIN LIVF-RELATED"/>
    <property type="match status" value="1"/>
</dbReference>
<dbReference type="PANTHER" id="PTHR43820">
    <property type="entry name" value="HIGH-AFFINITY BRANCHED-CHAIN AMINO ACID TRANSPORT ATP-BINDING PROTEIN LIVF"/>
    <property type="match status" value="1"/>
</dbReference>
<keyword evidence="3" id="KW-0547">Nucleotide-binding</keyword>
<proteinExistence type="inferred from homology"/>
<organism evidence="7 8">
    <name type="scientific">Ferrimicrobium acidiphilum</name>
    <dbReference type="NCBI Taxonomy" id="121039"/>
    <lineage>
        <taxon>Bacteria</taxon>
        <taxon>Bacillati</taxon>
        <taxon>Actinomycetota</taxon>
        <taxon>Acidimicrobiia</taxon>
        <taxon>Acidimicrobiales</taxon>
        <taxon>Acidimicrobiaceae</taxon>
        <taxon>Ferrimicrobium</taxon>
    </lineage>
</organism>
<evidence type="ECO:0000256" key="2">
    <source>
        <dbReference type="ARBA" id="ARBA00022448"/>
    </source>
</evidence>
<keyword evidence="4 7" id="KW-0067">ATP-binding</keyword>
<dbReference type="SMART" id="SM00382">
    <property type="entry name" value="AAA"/>
    <property type="match status" value="1"/>
</dbReference>
<dbReference type="GO" id="GO:0005524">
    <property type="term" value="F:ATP binding"/>
    <property type="evidence" value="ECO:0007669"/>
    <property type="project" value="UniProtKB-KW"/>
</dbReference>
<evidence type="ECO:0000256" key="5">
    <source>
        <dbReference type="ARBA" id="ARBA00022970"/>
    </source>
</evidence>
<evidence type="ECO:0000313" key="8">
    <source>
        <dbReference type="Proteomes" id="UP001560267"/>
    </source>
</evidence>
<dbReference type="CDD" id="cd03224">
    <property type="entry name" value="ABC_TM1139_LivF_branched"/>
    <property type="match status" value="1"/>
</dbReference>
<comment type="similarity">
    <text evidence="1">Belongs to the ABC transporter superfamily.</text>
</comment>
<keyword evidence="2" id="KW-0813">Transport</keyword>
<sequence>MLTVEHLESGYGHMQILWGVELAVAEREVHVLLGANGAGKSTFFKVLVGLLPAWSGGVRIHDRDITSLSARERVKLGLGYTSETGIFPDLTVDDNLRISALALPSVDRKEAIEAAYGRFEELKSRRHDLAGGLSGGQRKLVAIARALVVKPAVLLMDEPSSGLSPRYVTEVVERLSELRGTTTLVVAEQNVSFLDIADSVSVLEGGRIKFSGSKGAFSNNEALRNAFFGLE</sequence>
<dbReference type="SUPFAM" id="SSF52540">
    <property type="entry name" value="P-loop containing nucleoside triphosphate hydrolases"/>
    <property type="match status" value="1"/>
</dbReference>
<comment type="caution">
    <text evidence="7">The sequence shown here is derived from an EMBL/GenBank/DDBJ whole genome shotgun (WGS) entry which is preliminary data.</text>
</comment>
<dbReference type="InterPro" id="IPR052156">
    <property type="entry name" value="BCAA_Transport_ATP-bd_LivF"/>
</dbReference>
<dbReference type="PROSITE" id="PS00211">
    <property type="entry name" value="ABC_TRANSPORTER_1"/>
    <property type="match status" value="1"/>
</dbReference>
<dbReference type="PROSITE" id="PS50893">
    <property type="entry name" value="ABC_TRANSPORTER_2"/>
    <property type="match status" value="1"/>
</dbReference>
<protein>
    <submittedName>
        <fullName evidence="7">ABC transporter ATP-binding protein</fullName>
    </submittedName>
</protein>
<evidence type="ECO:0000259" key="6">
    <source>
        <dbReference type="PROSITE" id="PS50893"/>
    </source>
</evidence>
<dbReference type="InterPro" id="IPR027417">
    <property type="entry name" value="P-loop_NTPase"/>
</dbReference>
<keyword evidence="5" id="KW-0029">Amino-acid transport</keyword>
<dbReference type="Gene3D" id="3.40.50.300">
    <property type="entry name" value="P-loop containing nucleotide triphosphate hydrolases"/>
    <property type="match status" value="1"/>
</dbReference>
<gene>
    <name evidence="7" type="ORF">AB6A68_11340</name>
</gene>
<evidence type="ECO:0000256" key="3">
    <source>
        <dbReference type="ARBA" id="ARBA00022741"/>
    </source>
</evidence>